<reference evidence="1 2" key="1">
    <citation type="journal article" date="2015" name="Nature">
        <title>rRNA introns, odd ribosomes, and small enigmatic genomes across a large radiation of phyla.</title>
        <authorList>
            <person name="Brown C.T."/>
            <person name="Hug L.A."/>
            <person name="Thomas B.C."/>
            <person name="Sharon I."/>
            <person name="Castelle C.J."/>
            <person name="Singh A."/>
            <person name="Wilkins M.J."/>
            <person name="Williams K.H."/>
            <person name="Banfield J.F."/>
        </authorList>
    </citation>
    <scope>NUCLEOTIDE SEQUENCE [LARGE SCALE GENOMIC DNA]</scope>
</reference>
<accession>A0A0G0IHP9</accession>
<comment type="caution">
    <text evidence="1">The sequence shown here is derived from an EMBL/GenBank/DDBJ whole genome shotgun (WGS) entry which is preliminary data.</text>
</comment>
<evidence type="ECO:0000313" key="2">
    <source>
        <dbReference type="Proteomes" id="UP000034448"/>
    </source>
</evidence>
<protein>
    <submittedName>
        <fullName evidence="1">Uncharacterized protein</fullName>
    </submittedName>
</protein>
<evidence type="ECO:0000313" key="1">
    <source>
        <dbReference type="EMBL" id="KKQ15566.1"/>
    </source>
</evidence>
<proteinExistence type="predicted"/>
<gene>
    <name evidence="1" type="ORF">US28_C0014G0009</name>
</gene>
<sequence>MTAIREISVGVEFPLFEFTESSEVLEYGVDEEQSFNLILPTLPEERKVLIEQLYLPDIIQVGDFIAPFNPKLGYEITFEDFDAEGRAKKIVENLARYSREVNLEKYSYGILDLSRNITQKEELIDIEKNDPGLLTSLVLKLHLPVGIYESATDTEYDADFPEDFSFSSFYPIDTGRIAIVEHVFQEKYDGIFNKDDLKPGIGYGDFRLALPNDIERLSQITAQFIMNRSRI</sequence>
<dbReference type="EMBL" id="LBSJ01000014">
    <property type="protein sequence ID" value="KKQ15566.1"/>
    <property type="molecule type" value="Genomic_DNA"/>
</dbReference>
<name>A0A0G0IHP9_9BACT</name>
<dbReference type="Proteomes" id="UP000034448">
    <property type="component" value="Unassembled WGS sequence"/>
</dbReference>
<dbReference type="AlphaFoldDB" id="A0A0G0IHP9"/>
<organism evidence="1 2">
    <name type="scientific">Candidatus Daviesbacteria bacterium GW2011_GWA1_36_8</name>
    <dbReference type="NCBI Taxonomy" id="1618417"/>
    <lineage>
        <taxon>Bacteria</taxon>
        <taxon>Candidatus Daviesiibacteriota</taxon>
    </lineage>
</organism>